<evidence type="ECO:0000259" key="1">
    <source>
        <dbReference type="Pfam" id="PF14213"/>
    </source>
</evidence>
<dbReference type="AlphaFoldDB" id="A0A2M7D8I9"/>
<reference evidence="3" key="1">
    <citation type="submission" date="2017-09" db="EMBL/GenBank/DDBJ databases">
        <title>Depth-based differentiation of microbial function through sediment-hosted aquifers and enrichment of novel symbionts in the deep terrestrial subsurface.</title>
        <authorList>
            <person name="Probst A.J."/>
            <person name="Ladd B."/>
            <person name="Jarett J.K."/>
            <person name="Geller-Mcgrath D.E."/>
            <person name="Sieber C.M.K."/>
            <person name="Emerson J.B."/>
            <person name="Anantharaman K."/>
            <person name="Thomas B.C."/>
            <person name="Malmstrom R."/>
            <person name="Stieglmeier M."/>
            <person name="Klingl A."/>
            <person name="Woyke T."/>
            <person name="Ryan C.M."/>
            <person name="Banfield J.F."/>
        </authorList>
    </citation>
    <scope>NUCLEOTIDE SEQUENCE [LARGE SCALE GENOMIC DNA]</scope>
</reference>
<accession>A0A2M7D8I9</accession>
<dbReference type="InterPro" id="IPR025474">
    <property type="entry name" value="DUF4325"/>
</dbReference>
<dbReference type="EMBL" id="PEUA01000013">
    <property type="protein sequence ID" value="PIV43376.1"/>
    <property type="molecule type" value="Genomic_DNA"/>
</dbReference>
<proteinExistence type="predicted"/>
<dbReference type="Pfam" id="PF14213">
    <property type="entry name" value="DUF4325"/>
    <property type="match status" value="1"/>
</dbReference>
<gene>
    <name evidence="2" type="ORF">COS26_00575</name>
</gene>
<sequence length="62" mass="7176">GLEKFKTVILDFSKVDTVGQAFADEVFRVWQKRHPNIKIQCQNANENIVFMIKRAGVKVELK</sequence>
<keyword evidence="2" id="KW-0418">Kinase</keyword>
<evidence type="ECO:0000313" key="3">
    <source>
        <dbReference type="Proteomes" id="UP000230304"/>
    </source>
</evidence>
<feature type="non-terminal residue" evidence="2">
    <location>
        <position position="1"/>
    </location>
</feature>
<dbReference type="Proteomes" id="UP000230304">
    <property type="component" value="Unassembled WGS sequence"/>
</dbReference>
<dbReference type="GO" id="GO:0016301">
    <property type="term" value="F:kinase activity"/>
    <property type="evidence" value="ECO:0007669"/>
    <property type="project" value="UniProtKB-KW"/>
</dbReference>
<evidence type="ECO:0000313" key="2">
    <source>
        <dbReference type="EMBL" id="PIV43376.1"/>
    </source>
</evidence>
<feature type="domain" description="DUF4325" evidence="1">
    <location>
        <begin position="3"/>
        <end position="48"/>
    </location>
</feature>
<protein>
    <submittedName>
        <fullName evidence="2">Histidine kinase</fullName>
    </submittedName>
</protein>
<name>A0A2M7D8I9_9BACT</name>
<comment type="caution">
    <text evidence="2">The sequence shown here is derived from an EMBL/GenBank/DDBJ whole genome shotgun (WGS) entry which is preliminary data.</text>
</comment>
<keyword evidence="2" id="KW-0808">Transferase</keyword>
<organism evidence="2 3">
    <name type="scientific">Candidatus Nealsonbacteria bacterium CG02_land_8_20_14_3_00_40_11</name>
    <dbReference type="NCBI Taxonomy" id="1974700"/>
    <lineage>
        <taxon>Bacteria</taxon>
        <taxon>Candidatus Nealsoniibacteriota</taxon>
    </lineage>
</organism>